<comment type="caution">
    <text evidence="1">The sequence shown here is derived from an EMBL/GenBank/DDBJ whole genome shotgun (WGS) entry which is preliminary data.</text>
</comment>
<gene>
    <name evidence="1" type="ORF">DVH24_038826</name>
</gene>
<name>A0A498KG33_MALDO</name>
<accession>A0A498KG33</accession>
<organism evidence="1 2">
    <name type="scientific">Malus domestica</name>
    <name type="common">Apple</name>
    <name type="synonym">Pyrus malus</name>
    <dbReference type="NCBI Taxonomy" id="3750"/>
    <lineage>
        <taxon>Eukaryota</taxon>
        <taxon>Viridiplantae</taxon>
        <taxon>Streptophyta</taxon>
        <taxon>Embryophyta</taxon>
        <taxon>Tracheophyta</taxon>
        <taxon>Spermatophyta</taxon>
        <taxon>Magnoliopsida</taxon>
        <taxon>eudicotyledons</taxon>
        <taxon>Gunneridae</taxon>
        <taxon>Pentapetalae</taxon>
        <taxon>rosids</taxon>
        <taxon>fabids</taxon>
        <taxon>Rosales</taxon>
        <taxon>Rosaceae</taxon>
        <taxon>Amygdaloideae</taxon>
        <taxon>Maleae</taxon>
        <taxon>Malus</taxon>
    </lineage>
</organism>
<reference evidence="1 2" key="1">
    <citation type="submission" date="2018-10" db="EMBL/GenBank/DDBJ databases">
        <title>A high-quality apple genome assembly.</title>
        <authorList>
            <person name="Hu J."/>
        </authorList>
    </citation>
    <scope>NUCLEOTIDE SEQUENCE [LARGE SCALE GENOMIC DNA]</scope>
    <source>
        <strain evidence="2">cv. HFTH1</strain>
        <tissue evidence="1">Young leaf</tissue>
    </source>
</reference>
<dbReference type="PANTHER" id="PTHR46238:SF11">
    <property type="entry name" value="AGAMOUS-LIKE MADS-BOX PROTEIN AGL16"/>
    <property type="match status" value="1"/>
</dbReference>
<keyword evidence="2" id="KW-1185">Reference proteome</keyword>
<dbReference type="Proteomes" id="UP000290289">
    <property type="component" value="Chromosome 3"/>
</dbReference>
<dbReference type="AlphaFoldDB" id="A0A498KG33"/>
<proteinExistence type="predicted"/>
<sequence length="289" mass="32879">MRNWKLEIDFFHISTFFLCKFSANGGSNELGEVPKSNHFCYLGSILQKNGELDEDLNHRIQAGWMKWKSASSVLCKRRMPLKLKGKFYRTAIRLAMLYGTECWAVKGDENPSLDVWVLHPTLPRGVDPVSLICIFSSLSNTRPFGSSLASGSIGTPKLSEFAREQSQDGGHTRNDKIRNEDIRGKIGVAKIERKMRENRGHMRNDKIRNEDIRGKVGAAEIKRKIRENRLWWFGHVKRRPTGASVEDVITGPRLMAEGVEEDFGRDSKKRIRVLGSNGRRDTEPSSMAF</sequence>
<evidence type="ECO:0000313" key="1">
    <source>
        <dbReference type="EMBL" id="RXI04552.1"/>
    </source>
</evidence>
<evidence type="ECO:0000313" key="2">
    <source>
        <dbReference type="Proteomes" id="UP000290289"/>
    </source>
</evidence>
<protein>
    <submittedName>
        <fullName evidence="1">Uncharacterized protein</fullName>
    </submittedName>
</protein>
<dbReference type="EMBL" id="RDQH01000329">
    <property type="protein sequence ID" value="RXI04552.1"/>
    <property type="molecule type" value="Genomic_DNA"/>
</dbReference>
<dbReference type="PANTHER" id="PTHR46238">
    <property type="entry name" value="REVERSE TRANSCRIPTASE DOMAIN-CONTAINING PROTEIN"/>
    <property type="match status" value="1"/>
</dbReference>